<gene>
    <name evidence="3" type="ORF">D9758_007971</name>
</gene>
<name>A0A8H5FWI8_9AGAR</name>
<evidence type="ECO:0000256" key="1">
    <source>
        <dbReference type="SAM" id="MobiDB-lite"/>
    </source>
</evidence>
<keyword evidence="2" id="KW-0472">Membrane</keyword>
<evidence type="ECO:0000313" key="4">
    <source>
        <dbReference type="Proteomes" id="UP000559256"/>
    </source>
</evidence>
<reference evidence="3 4" key="1">
    <citation type="journal article" date="2020" name="ISME J.">
        <title>Uncovering the hidden diversity of litter-decomposition mechanisms in mushroom-forming fungi.</title>
        <authorList>
            <person name="Floudas D."/>
            <person name="Bentzer J."/>
            <person name="Ahren D."/>
            <person name="Johansson T."/>
            <person name="Persson P."/>
            <person name="Tunlid A."/>
        </authorList>
    </citation>
    <scope>NUCLEOTIDE SEQUENCE [LARGE SCALE GENOMIC DNA]</scope>
    <source>
        <strain evidence="3 4">CBS 291.85</strain>
    </source>
</reference>
<keyword evidence="4" id="KW-1185">Reference proteome</keyword>
<dbReference type="OrthoDB" id="3245657at2759"/>
<protein>
    <submittedName>
        <fullName evidence="3">Uncharacterized protein</fullName>
    </submittedName>
</protein>
<keyword evidence="2" id="KW-0812">Transmembrane</keyword>
<proteinExistence type="predicted"/>
<dbReference type="Gene3D" id="2.60.120.260">
    <property type="entry name" value="Galactose-binding domain-like"/>
    <property type="match status" value="1"/>
</dbReference>
<evidence type="ECO:0000256" key="2">
    <source>
        <dbReference type="SAM" id="Phobius"/>
    </source>
</evidence>
<organism evidence="3 4">
    <name type="scientific">Tetrapyrgos nigripes</name>
    <dbReference type="NCBI Taxonomy" id="182062"/>
    <lineage>
        <taxon>Eukaryota</taxon>
        <taxon>Fungi</taxon>
        <taxon>Dikarya</taxon>
        <taxon>Basidiomycota</taxon>
        <taxon>Agaricomycotina</taxon>
        <taxon>Agaricomycetes</taxon>
        <taxon>Agaricomycetidae</taxon>
        <taxon>Agaricales</taxon>
        <taxon>Marasmiineae</taxon>
        <taxon>Marasmiaceae</taxon>
        <taxon>Tetrapyrgos</taxon>
    </lineage>
</organism>
<dbReference type="Proteomes" id="UP000559256">
    <property type="component" value="Unassembled WGS sequence"/>
</dbReference>
<feature type="region of interest" description="Disordered" evidence="1">
    <location>
        <begin position="226"/>
        <end position="252"/>
    </location>
</feature>
<sequence>MILIPRPSTSRSESWSLWLSPSLRIFSLFSLFSVFISSTYVHAVLVNRTIDDALPDAFGNKVQYFPNGTNGHAWNVGGECDSCTASGLDVSQLFDKTWHDGTTLVLPVQFNPQPGSNDFPNVPLNASVTFNGTAIYVFCILALTSSSPTGDSDMSFYIDNQLSGTFVQKAPGVPEYDYHVPVYVNTSLSPGPHTLLLQNGHVNGTKSLVLLDEIVYSVDDGTPEISPSTLTSSDAQQTAPKPSFSSPSDTANNKNSAIGTSITSLYLTDLLVSLCPGLFAFGLLFI</sequence>
<feature type="transmembrane region" description="Helical" evidence="2">
    <location>
        <begin position="265"/>
        <end position="285"/>
    </location>
</feature>
<evidence type="ECO:0000313" key="3">
    <source>
        <dbReference type="EMBL" id="KAF5351327.1"/>
    </source>
</evidence>
<keyword evidence="2" id="KW-1133">Transmembrane helix</keyword>
<dbReference type="AlphaFoldDB" id="A0A8H5FWI8"/>
<accession>A0A8H5FWI8</accession>
<comment type="caution">
    <text evidence="3">The sequence shown here is derived from an EMBL/GenBank/DDBJ whole genome shotgun (WGS) entry which is preliminary data.</text>
</comment>
<dbReference type="EMBL" id="JAACJM010000071">
    <property type="protein sequence ID" value="KAF5351327.1"/>
    <property type="molecule type" value="Genomic_DNA"/>
</dbReference>